<comment type="caution">
    <text evidence="2">The sequence shown here is derived from an EMBL/GenBank/DDBJ whole genome shotgun (WGS) entry which is preliminary data.</text>
</comment>
<evidence type="ECO:0000313" key="2">
    <source>
        <dbReference type="EMBL" id="KGF49704.1"/>
    </source>
</evidence>
<organism evidence="2 3">
    <name type="scientific">Prevotella disiens DNF00882</name>
    <dbReference type="NCBI Taxonomy" id="1401075"/>
    <lineage>
        <taxon>Bacteria</taxon>
        <taxon>Pseudomonadati</taxon>
        <taxon>Bacteroidota</taxon>
        <taxon>Bacteroidia</taxon>
        <taxon>Bacteroidales</taxon>
        <taxon>Prevotellaceae</taxon>
        <taxon>Prevotella</taxon>
    </lineage>
</organism>
<dbReference type="EMBL" id="JRNR01000030">
    <property type="protein sequence ID" value="KGF49704.1"/>
    <property type="molecule type" value="Genomic_DNA"/>
</dbReference>
<dbReference type="Proteomes" id="UP000029538">
    <property type="component" value="Unassembled WGS sequence"/>
</dbReference>
<sequence>MTEQEFEKLWQENRAKLLANDDEYKRISKSYMAWGWLDYLVLIGGFVICETFVNSFALSTFVKFALEILGMFIIWLGFRLIKARLGSKNTLEDVEQRIKERYKSTLH</sequence>
<keyword evidence="1" id="KW-1133">Transmembrane helix</keyword>
<feature type="transmembrane region" description="Helical" evidence="1">
    <location>
        <begin position="64"/>
        <end position="81"/>
    </location>
</feature>
<accession>A0A096CWM8</accession>
<dbReference type="RefSeq" id="WP_004356583.1">
    <property type="nucleotide sequence ID" value="NZ_JRNR01000030.1"/>
</dbReference>
<reference evidence="2 3" key="1">
    <citation type="submission" date="2014-07" db="EMBL/GenBank/DDBJ databases">
        <authorList>
            <person name="McCorrison J."/>
            <person name="Sanka R."/>
            <person name="Torralba M."/>
            <person name="Gillis M."/>
            <person name="Haft D.H."/>
            <person name="Methe B."/>
            <person name="Sutton G."/>
            <person name="Nelson K.E."/>
        </authorList>
    </citation>
    <scope>NUCLEOTIDE SEQUENCE [LARGE SCALE GENOMIC DNA]</scope>
    <source>
        <strain evidence="2 3">DNF00882</strain>
    </source>
</reference>
<name>A0A096CWM8_9BACT</name>
<gene>
    <name evidence="2" type="ORF">HMPREF0654_04190</name>
</gene>
<feature type="transmembrane region" description="Helical" evidence="1">
    <location>
        <begin position="36"/>
        <end position="58"/>
    </location>
</feature>
<proteinExistence type="predicted"/>
<evidence type="ECO:0000256" key="1">
    <source>
        <dbReference type="SAM" id="Phobius"/>
    </source>
</evidence>
<keyword evidence="1" id="KW-0472">Membrane</keyword>
<evidence type="ECO:0000313" key="3">
    <source>
        <dbReference type="Proteomes" id="UP000029538"/>
    </source>
</evidence>
<protein>
    <submittedName>
        <fullName evidence="2">Positive regulator of sigma(E), RseC/MucC domain protein</fullName>
    </submittedName>
</protein>
<dbReference type="AlphaFoldDB" id="A0A096CWM8"/>
<keyword evidence="1" id="KW-0812">Transmembrane</keyword>